<comment type="caution">
    <text evidence="3">The sequence shown here is derived from an EMBL/GenBank/DDBJ whole genome shotgun (WGS) entry which is preliminary data.</text>
</comment>
<evidence type="ECO:0000256" key="1">
    <source>
        <dbReference type="SAM" id="MobiDB-lite"/>
    </source>
</evidence>
<feature type="region of interest" description="Disordered" evidence="1">
    <location>
        <begin position="257"/>
        <end position="276"/>
    </location>
</feature>
<reference evidence="3" key="1">
    <citation type="submission" date="2022-12" db="EMBL/GenBank/DDBJ databases">
        <title>Gycomyces niveus sp.nov.,a novel actinomycete isolated from soil in Shouguan.</title>
        <authorList>
            <person name="Yang X."/>
        </authorList>
    </citation>
    <scope>NUCLEOTIDE SEQUENCE</scope>
    <source>
        <strain evidence="3">NEAU-A15</strain>
    </source>
</reference>
<feature type="transmembrane region" description="Helical" evidence="2">
    <location>
        <begin position="40"/>
        <end position="58"/>
    </location>
</feature>
<gene>
    <name evidence="3" type="ORF">O1R50_25735</name>
</gene>
<dbReference type="EMBL" id="JAPZVP010000035">
    <property type="protein sequence ID" value="MDA1363040.1"/>
    <property type="molecule type" value="Genomic_DNA"/>
</dbReference>
<keyword evidence="2" id="KW-0812">Transmembrane</keyword>
<name>A0A9X3T6P0_9ACTN</name>
<keyword evidence="4" id="KW-1185">Reference proteome</keyword>
<feature type="transmembrane region" description="Helical" evidence="2">
    <location>
        <begin position="122"/>
        <end position="141"/>
    </location>
</feature>
<dbReference type="AlphaFoldDB" id="A0A9X3T6P0"/>
<organism evidence="3 4">
    <name type="scientific">Glycomyces luteolus</name>
    <dbReference type="NCBI Taxonomy" id="2670330"/>
    <lineage>
        <taxon>Bacteria</taxon>
        <taxon>Bacillati</taxon>
        <taxon>Actinomycetota</taxon>
        <taxon>Actinomycetes</taxon>
        <taxon>Glycomycetales</taxon>
        <taxon>Glycomycetaceae</taxon>
        <taxon>Glycomyces</taxon>
    </lineage>
</organism>
<protein>
    <submittedName>
        <fullName evidence="3">Uncharacterized protein</fullName>
    </submittedName>
</protein>
<feature type="transmembrane region" description="Helical" evidence="2">
    <location>
        <begin position="12"/>
        <end position="34"/>
    </location>
</feature>
<accession>A0A9X3T6P0</accession>
<sequence>MNRVIRRVGPLVLWQYAVCLAILPLYFPIALLALENTWPRWLLSRGVIVALVIAFFVWRNPVIGFIDRAALLEPEGEAPRRMRAFRVERHFGVFLTTCLMSGLLSLLQSLSMIESWGMAHGLLTYLITWHFMLILPLMLWARNRDAERRLPPERGTTAPGVAELWILPPEEDGEDGLVTVAVKVDGIRSLEEVVVAVLGRQVLPEINVGKRRWSIVVVGVSVGELTQTWQHPRWWPPIEWNASPSSLFRGQRIALRPIDSGSPESARPIGQNGSPH</sequence>
<keyword evidence="2" id="KW-0472">Membrane</keyword>
<evidence type="ECO:0000256" key="2">
    <source>
        <dbReference type="SAM" id="Phobius"/>
    </source>
</evidence>
<keyword evidence="2" id="KW-1133">Transmembrane helix</keyword>
<feature type="transmembrane region" description="Helical" evidence="2">
    <location>
        <begin position="91"/>
        <end position="110"/>
    </location>
</feature>
<proteinExistence type="predicted"/>
<dbReference type="Proteomes" id="UP001146067">
    <property type="component" value="Unassembled WGS sequence"/>
</dbReference>
<evidence type="ECO:0000313" key="3">
    <source>
        <dbReference type="EMBL" id="MDA1363040.1"/>
    </source>
</evidence>
<evidence type="ECO:0000313" key="4">
    <source>
        <dbReference type="Proteomes" id="UP001146067"/>
    </source>
</evidence>
<dbReference type="RefSeq" id="WP_270113126.1">
    <property type="nucleotide sequence ID" value="NZ_JAPZVP010000035.1"/>
</dbReference>